<comment type="caution">
    <text evidence="2">The sequence shown here is derived from an EMBL/GenBank/DDBJ whole genome shotgun (WGS) entry which is preliminary data.</text>
</comment>
<keyword evidence="1" id="KW-0472">Membrane</keyword>
<dbReference type="EMBL" id="WKLT01000049">
    <property type="protein sequence ID" value="MRY60582.1"/>
    <property type="molecule type" value="Genomic_DNA"/>
</dbReference>
<dbReference type="Proteomes" id="UP000463337">
    <property type="component" value="Unassembled WGS sequence"/>
</dbReference>
<name>A0A7K0GNG3_PARDI</name>
<evidence type="ECO:0000313" key="3">
    <source>
        <dbReference type="Proteomes" id="UP000463337"/>
    </source>
</evidence>
<keyword evidence="1" id="KW-0812">Transmembrane</keyword>
<feature type="transmembrane region" description="Helical" evidence="1">
    <location>
        <begin position="14"/>
        <end position="35"/>
    </location>
</feature>
<dbReference type="RefSeq" id="WP_153881375.1">
    <property type="nucleotide sequence ID" value="NZ_WKLT01000049.1"/>
</dbReference>
<organism evidence="2 3">
    <name type="scientific">Parabacteroides distasonis</name>
    <dbReference type="NCBI Taxonomy" id="823"/>
    <lineage>
        <taxon>Bacteria</taxon>
        <taxon>Pseudomonadati</taxon>
        <taxon>Bacteroidota</taxon>
        <taxon>Bacteroidia</taxon>
        <taxon>Bacteroidales</taxon>
        <taxon>Tannerellaceae</taxon>
        <taxon>Parabacteroides</taxon>
    </lineage>
</organism>
<evidence type="ECO:0000313" key="2">
    <source>
        <dbReference type="EMBL" id="MRY60582.1"/>
    </source>
</evidence>
<protein>
    <submittedName>
        <fullName evidence="2">Uncharacterized protein</fullName>
    </submittedName>
</protein>
<evidence type="ECO:0000256" key="1">
    <source>
        <dbReference type="SAM" id="Phobius"/>
    </source>
</evidence>
<sequence>MEQLTFESIEAIDLISGGFIVWLTGLASGMTLRYIRNIITIASNN</sequence>
<accession>A0A7K0GNG3</accession>
<reference evidence="2 3" key="1">
    <citation type="journal article" date="2019" name="Nat. Med.">
        <title>A library of human gut bacterial isolates paired with longitudinal multiomics data enables mechanistic microbiome research.</title>
        <authorList>
            <person name="Poyet M."/>
            <person name="Groussin M."/>
            <person name="Gibbons S.M."/>
            <person name="Avila-Pacheco J."/>
            <person name="Jiang X."/>
            <person name="Kearney S.M."/>
            <person name="Perrotta A.R."/>
            <person name="Berdy B."/>
            <person name="Zhao S."/>
            <person name="Lieberman T.D."/>
            <person name="Swanson P.K."/>
            <person name="Smith M."/>
            <person name="Roesemann S."/>
            <person name="Alexander J.E."/>
            <person name="Rich S.A."/>
            <person name="Livny J."/>
            <person name="Vlamakis H."/>
            <person name="Clish C."/>
            <person name="Bullock K."/>
            <person name="Deik A."/>
            <person name="Scott J."/>
            <person name="Pierce K.A."/>
            <person name="Xavier R.J."/>
            <person name="Alm E.J."/>
        </authorList>
    </citation>
    <scope>NUCLEOTIDE SEQUENCE [LARGE SCALE GENOMIC DNA]</scope>
    <source>
        <strain evidence="2 3">BIOML-A41</strain>
    </source>
</reference>
<proteinExistence type="predicted"/>
<dbReference type="AlphaFoldDB" id="A0A7K0GNG3"/>
<keyword evidence="1" id="KW-1133">Transmembrane helix</keyword>
<gene>
    <name evidence="2" type="ORF">GKD59_22345</name>
</gene>